<keyword evidence="3" id="KW-1185">Reference proteome</keyword>
<organism evidence="2 3">
    <name type="scientific">Coleophoma cylindrospora</name>
    <dbReference type="NCBI Taxonomy" id="1849047"/>
    <lineage>
        <taxon>Eukaryota</taxon>
        <taxon>Fungi</taxon>
        <taxon>Dikarya</taxon>
        <taxon>Ascomycota</taxon>
        <taxon>Pezizomycotina</taxon>
        <taxon>Leotiomycetes</taxon>
        <taxon>Helotiales</taxon>
        <taxon>Dermateaceae</taxon>
        <taxon>Coleophoma</taxon>
    </lineage>
</organism>
<evidence type="ECO:0000256" key="1">
    <source>
        <dbReference type="SAM" id="SignalP"/>
    </source>
</evidence>
<dbReference type="InterPro" id="IPR011047">
    <property type="entry name" value="Quinoprotein_ADH-like_sf"/>
</dbReference>
<feature type="signal peptide" evidence="1">
    <location>
        <begin position="1"/>
        <end position="19"/>
    </location>
</feature>
<evidence type="ECO:0008006" key="4">
    <source>
        <dbReference type="Google" id="ProtNLM"/>
    </source>
</evidence>
<dbReference type="PANTHER" id="PTHR35340">
    <property type="entry name" value="PQQ ENZYME REPEAT PROTEIN-RELATED"/>
    <property type="match status" value="1"/>
</dbReference>
<dbReference type="STRING" id="1849047.A0A3D8RFV0"/>
<dbReference type="AlphaFoldDB" id="A0A3D8RFV0"/>
<keyword evidence="1" id="KW-0732">Signal</keyword>
<dbReference type="InterPro" id="IPR039535">
    <property type="entry name" value="ASST-like"/>
</dbReference>
<dbReference type="EMBL" id="PDLM01000007">
    <property type="protein sequence ID" value="RDW72912.1"/>
    <property type="molecule type" value="Genomic_DNA"/>
</dbReference>
<protein>
    <recommendedName>
        <fullName evidence="4">ASST-domain-containing protein</fullName>
    </recommendedName>
</protein>
<dbReference type="Proteomes" id="UP000256645">
    <property type="component" value="Unassembled WGS sequence"/>
</dbReference>
<evidence type="ECO:0000313" key="2">
    <source>
        <dbReference type="EMBL" id="RDW72912.1"/>
    </source>
</evidence>
<dbReference type="InterPro" id="IPR053143">
    <property type="entry name" value="Arylsulfate_ST"/>
</dbReference>
<evidence type="ECO:0000313" key="3">
    <source>
        <dbReference type="Proteomes" id="UP000256645"/>
    </source>
</evidence>
<proteinExistence type="predicted"/>
<accession>A0A3D8RFV0</accession>
<feature type="chain" id="PRO_5017835151" description="ASST-domain-containing protein" evidence="1">
    <location>
        <begin position="20"/>
        <end position="627"/>
    </location>
</feature>
<dbReference type="PANTHER" id="PTHR35340:SF5">
    <property type="entry name" value="ASST-DOMAIN-CONTAINING PROTEIN"/>
    <property type="match status" value="1"/>
</dbReference>
<reference evidence="2 3" key="1">
    <citation type="journal article" date="2018" name="IMA Fungus">
        <title>IMA Genome-F 9: Draft genome sequence of Annulohypoxylon stygium, Aspergillus mulundensis, Berkeleyomyces basicola (syn. Thielaviopsis basicola), Ceratocystis smalleyi, two Cercospora beticola strains, Coleophoma cylindrospora, Fusarium fracticaudum, Phialophora cf. hyalina, and Morchella septimelata.</title>
        <authorList>
            <person name="Wingfield B.D."/>
            <person name="Bills G.F."/>
            <person name="Dong Y."/>
            <person name="Huang W."/>
            <person name="Nel W.J."/>
            <person name="Swalarsk-Parry B.S."/>
            <person name="Vaghefi N."/>
            <person name="Wilken P.M."/>
            <person name="An Z."/>
            <person name="de Beer Z.W."/>
            <person name="De Vos L."/>
            <person name="Chen L."/>
            <person name="Duong T.A."/>
            <person name="Gao Y."/>
            <person name="Hammerbacher A."/>
            <person name="Kikkert J.R."/>
            <person name="Li Y."/>
            <person name="Li H."/>
            <person name="Li K."/>
            <person name="Li Q."/>
            <person name="Liu X."/>
            <person name="Ma X."/>
            <person name="Naidoo K."/>
            <person name="Pethybridge S.J."/>
            <person name="Sun J."/>
            <person name="Steenkamp E.T."/>
            <person name="van der Nest M.A."/>
            <person name="van Wyk S."/>
            <person name="Wingfield M.J."/>
            <person name="Xiong C."/>
            <person name="Yue Q."/>
            <person name="Zhang X."/>
        </authorList>
    </citation>
    <scope>NUCLEOTIDE SEQUENCE [LARGE SCALE GENOMIC DNA]</scope>
    <source>
        <strain evidence="2 3">BP6252</strain>
    </source>
</reference>
<dbReference type="OrthoDB" id="5427350at2759"/>
<dbReference type="Pfam" id="PF14269">
    <property type="entry name" value="Arylsulfotran_2"/>
    <property type="match status" value="1"/>
</dbReference>
<dbReference type="SUPFAM" id="SSF50998">
    <property type="entry name" value="Quinoprotein alcohol dehydrogenase-like"/>
    <property type="match status" value="1"/>
</dbReference>
<sequence length="627" mass="70023">MGFASYLLLLTSLASAVLADIDAYVKDDAFDRGWYGVYPVRTYVSTNLTSPHPNILRASSECDGSLYTMISPRGHAVDEPSAMILDASGYLVWSQGGFNQVYNLMVQEYKGKPYLTFWGGDDAVKGHGSGFYYMLDSSYNLVYKVAAAGPFAGDLHEFRITKDGTAMLTVYDVVLSAEEFRGRSKWYLWDCLLQEIDIETGELLFQWRATDHYKVSDSERYLFGGLAGDGSKRAPFDYFHMNSIDKDEKGNYLVSARFTCSVTYINGTTGEIIWILGGKRNMFTDLSGGKALSFGFQHDARWHDNYTTISIFDNGGDSEQTDPNTRGILLKMDFDKMTVELLAEYINPEKVQSMSQGSLQILDNGNVFMGYGNSAAYTEYAPNGTALCDVHFGAKSSFGSPDIQSYRAYKFAWHGFPTAPPNIAISHRNDMVAAYVSWNGATEVSKWVIQGVDERHAAEDAWFPVAEAEKVGFETEFTNLTNYPRYLRVLGLDSRGEVLGKSGKISVEPEKGLATITLVPDSHGAYTMLLIRCFAGVSGLAMDKYKSYMFQVHQTVMRFISGHHRMSPSLGIETCLAWSWIQLKTICYLPLRAQTDVAGPDFIRMIVISSGAMFIFVQWQSTYTSWD</sequence>
<name>A0A3D8RFV0_9HELO</name>
<comment type="caution">
    <text evidence="2">The sequence shown here is derived from an EMBL/GenBank/DDBJ whole genome shotgun (WGS) entry which is preliminary data.</text>
</comment>
<gene>
    <name evidence="2" type="ORF">BP6252_06819</name>
</gene>